<organism evidence="1 2">
    <name type="scientific">Pedobacter africanus</name>
    <dbReference type="NCBI Taxonomy" id="151894"/>
    <lineage>
        <taxon>Bacteria</taxon>
        <taxon>Pseudomonadati</taxon>
        <taxon>Bacteroidota</taxon>
        <taxon>Sphingobacteriia</taxon>
        <taxon>Sphingobacteriales</taxon>
        <taxon>Sphingobacteriaceae</taxon>
        <taxon>Pedobacter</taxon>
    </lineage>
</organism>
<evidence type="ECO:0000313" key="1">
    <source>
        <dbReference type="EMBL" id="MDR6784546.1"/>
    </source>
</evidence>
<comment type="caution">
    <text evidence="1">The sequence shown here is derived from an EMBL/GenBank/DDBJ whole genome shotgun (WGS) entry which is preliminary data.</text>
</comment>
<dbReference type="Proteomes" id="UP001246858">
    <property type="component" value="Unassembled WGS sequence"/>
</dbReference>
<evidence type="ECO:0000313" key="2">
    <source>
        <dbReference type="Proteomes" id="UP001246858"/>
    </source>
</evidence>
<gene>
    <name evidence="1" type="ORF">J2X78_003120</name>
</gene>
<dbReference type="EMBL" id="JAVDTF010000003">
    <property type="protein sequence ID" value="MDR6784546.1"/>
    <property type="molecule type" value="Genomic_DNA"/>
</dbReference>
<name>A0ACC6KZP6_9SPHI</name>
<sequence>MDERTTILSERLSELISGYLMGTLGAEEVDEVENWINSSSENMQIFREVLNEKDLQEMGRQFRHIDVESDLMIVRAKLGPDPTTDRQSTGKHKLWRYGIAAAVATIIFGAGLLYFKNQQQTSPEIAPGKQGATLTLANGKKIRLGEVSDGKLANESGVEISKLANGQLIYEIKENSAESVKINTLTTAKGETYRVRLPDGSLVYLNAASSLTYSSALNERGKRSVRLDGEGYFEVSKDKKHPFVVETRGQSIEVLGTHFNVNAYKDEPQIATTLLEGSVKVSVKGKTQLIRPGQQVVNYGGRLQVNEVSLDDITDWKEGDFFLNHVDFKTAMRKIARWYDVVIVYDEAVPEDLESGGWMSRRNNLSTVLKAIEDTGLARFRIEGKTVHVFK</sequence>
<protein>
    <submittedName>
        <fullName evidence="1">Ferric-dicitrate binding protein FerR (Iron transport regulator)</fullName>
    </submittedName>
</protein>
<keyword evidence="2" id="KW-1185">Reference proteome</keyword>
<reference evidence="1" key="1">
    <citation type="submission" date="2023-07" db="EMBL/GenBank/DDBJ databases">
        <title>Sorghum-associated microbial communities from plants grown in Nebraska, USA.</title>
        <authorList>
            <person name="Schachtman D."/>
        </authorList>
    </citation>
    <scope>NUCLEOTIDE SEQUENCE</scope>
    <source>
        <strain evidence="1">2697</strain>
    </source>
</reference>
<proteinExistence type="predicted"/>
<accession>A0ACC6KZP6</accession>